<dbReference type="Proteomes" id="UP000325315">
    <property type="component" value="Unassembled WGS sequence"/>
</dbReference>
<evidence type="ECO:0000313" key="2">
    <source>
        <dbReference type="Proteomes" id="UP000325315"/>
    </source>
</evidence>
<comment type="caution">
    <text evidence="1">The sequence shown here is derived from an EMBL/GenBank/DDBJ whole genome shotgun (WGS) entry which is preliminary data.</text>
</comment>
<dbReference type="OrthoDB" id="1305902at2759"/>
<name>A0A5B6VA99_9ROSI</name>
<gene>
    <name evidence="1" type="ORF">EPI10_001178</name>
</gene>
<accession>A0A5B6VA99</accession>
<protein>
    <submittedName>
        <fullName evidence="1">Retrotransposon gag protein</fullName>
    </submittedName>
</protein>
<dbReference type="AlphaFoldDB" id="A0A5B6VA99"/>
<keyword evidence="2" id="KW-1185">Reference proteome</keyword>
<dbReference type="EMBL" id="SMMG02000007">
    <property type="protein sequence ID" value="KAA3466057.1"/>
    <property type="molecule type" value="Genomic_DNA"/>
</dbReference>
<reference evidence="2" key="1">
    <citation type="journal article" date="2019" name="Plant Biotechnol. J.">
        <title>Genome sequencing of the Australian wild diploid species Gossypium australe highlights disease resistance and delayed gland morphogenesis.</title>
        <authorList>
            <person name="Cai Y."/>
            <person name="Cai X."/>
            <person name="Wang Q."/>
            <person name="Wang P."/>
            <person name="Zhang Y."/>
            <person name="Cai C."/>
            <person name="Xu Y."/>
            <person name="Wang K."/>
            <person name="Zhou Z."/>
            <person name="Wang C."/>
            <person name="Geng S."/>
            <person name="Li B."/>
            <person name="Dong Q."/>
            <person name="Hou Y."/>
            <person name="Wang H."/>
            <person name="Ai P."/>
            <person name="Liu Z."/>
            <person name="Yi F."/>
            <person name="Sun M."/>
            <person name="An G."/>
            <person name="Cheng J."/>
            <person name="Zhang Y."/>
            <person name="Shi Q."/>
            <person name="Xie Y."/>
            <person name="Shi X."/>
            <person name="Chang Y."/>
            <person name="Huang F."/>
            <person name="Chen Y."/>
            <person name="Hong S."/>
            <person name="Mi L."/>
            <person name="Sun Q."/>
            <person name="Zhang L."/>
            <person name="Zhou B."/>
            <person name="Peng R."/>
            <person name="Zhang X."/>
            <person name="Liu F."/>
        </authorList>
    </citation>
    <scope>NUCLEOTIDE SEQUENCE [LARGE SCALE GENOMIC DNA]</scope>
    <source>
        <strain evidence="2">cv. PA1801</strain>
    </source>
</reference>
<sequence>MNLLENSYRSVGTLQNVDSKIPLPKFPEWMRFHIFYNGLDANVKFRLDRAAGGALMNRTYEDAYEIIENMALNYCQ</sequence>
<evidence type="ECO:0000313" key="1">
    <source>
        <dbReference type="EMBL" id="KAA3466057.1"/>
    </source>
</evidence>
<organism evidence="1 2">
    <name type="scientific">Gossypium australe</name>
    <dbReference type="NCBI Taxonomy" id="47621"/>
    <lineage>
        <taxon>Eukaryota</taxon>
        <taxon>Viridiplantae</taxon>
        <taxon>Streptophyta</taxon>
        <taxon>Embryophyta</taxon>
        <taxon>Tracheophyta</taxon>
        <taxon>Spermatophyta</taxon>
        <taxon>Magnoliopsida</taxon>
        <taxon>eudicotyledons</taxon>
        <taxon>Gunneridae</taxon>
        <taxon>Pentapetalae</taxon>
        <taxon>rosids</taxon>
        <taxon>malvids</taxon>
        <taxon>Malvales</taxon>
        <taxon>Malvaceae</taxon>
        <taxon>Malvoideae</taxon>
        <taxon>Gossypium</taxon>
    </lineage>
</organism>
<proteinExistence type="predicted"/>